<dbReference type="Proteomes" id="UP000054279">
    <property type="component" value="Unassembled WGS sequence"/>
</dbReference>
<dbReference type="AlphaFoldDB" id="A0A0C9UBU6"/>
<dbReference type="PANTHER" id="PTHR19879:SF9">
    <property type="entry name" value="TRANSCRIPTION INITIATION FACTOR TFIID SUBUNIT 5"/>
    <property type="match status" value="1"/>
</dbReference>
<feature type="repeat" description="WD" evidence="3">
    <location>
        <begin position="1006"/>
        <end position="1047"/>
    </location>
</feature>
<evidence type="ECO:0000256" key="2">
    <source>
        <dbReference type="ARBA" id="ARBA00022737"/>
    </source>
</evidence>
<dbReference type="PANTHER" id="PTHR19879">
    <property type="entry name" value="TRANSCRIPTION INITIATION FACTOR TFIID"/>
    <property type="match status" value="1"/>
</dbReference>
<evidence type="ECO:0000313" key="6">
    <source>
        <dbReference type="EMBL" id="KIJ22911.1"/>
    </source>
</evidence>
<feature type="repeat" description="WD" evidence="3">
    <location>
        <begin position="774"/>
        <end position="815"/>
    </location>
</feature>
<dbReference type="PROSITE" id="PS50082">
    <property type="entry name" value="WD_REPEATS_2"/>
    <property type="match status" value="13"/>
</dbReference>
<feature type="repeat" description="WD" evidence="3">
    <location>
        <begin position="1049"/>
        <end position="1090"/>
    </location>
</feature>
<sequence>FFRHTDAASRNPFRFWQTVAGDLVNQYTALRADLSNAVKKLQKQQRRVEDLDIQSQFQELIKSPLEAYYSRISQSDINKEQVILLVVDALDEADRRDIGQWNGLLGTLAEAENMPPIFRLIITSRSYDDIRGHLELKCLQETLTTGEYVTEESQADIKRYLEYRFALISKRIQQQQSNISPTWPGKDIISQLSNQAAGLFIWAKVALDHIEAGGNPVKCLQSVQDSSSIGHLQGLDGLYMIILQSIYQNLDAEERDILQRVLWTIIMTKQPMDILSIEQLINAPTCSLWWVEQTLRPVLAEKRHDQLLRSCHKSFTDFMLDKERSGHFVVKQDTHGLFLVDSCLQLMNGKLKFNILRLTRGCFNRDIVNLPEKVSTFIPRSLQHACLYWAEYYPSGQFATNRDNLIQNLEQFLQQHFFHWLEVLSILSTRPGGYLLRMARQWLGSFNSDLHQFLTDGIRVTEFFCQSIQESCSGLYSTILTFAPRAIPLIKHYHKQYHHFLQIKGGMHRWPTRCHNVFLGHQGLVHSVAFSPDGNTIVSGSEDGTVRVWAAHTGKSLQEPLVGHQSWVTSVAYSPDGKNIASGSGDMSIRIWNMFTGQSLGKPLEGHQHYVTSVVFSPDGTKIVSGSFDKTIRVWDISNGQSPGLLLGHNSWVTSVAVSPDGTKIVSGSGDTTIRIWDISTGQTLRSLRGHDDCVTSVAFSPDGTKIISGSRDRTIQVWNTSTGQRLGQPLEGHGNWVTSVAFSPDMTKIVSGSYDKVILIWDASTYQNLGHPLKGHKDYVTSVAFSPDGMKIVSGSYDRTVQVWKIPDGRPSQQQKQSLQAHKNCITSVAYSPDGTKIVSGSADRIVRVWNASTGQRLGQPLKGHPSWVTSVAFSSDGTKIVSVSAGTTVLVWDISTGQSLTQSLECPQYYVTPVAYPPDQLKLACLGWRFMGHQSCLNSTAFPAYQSKASGLGGSLIQPYFLDHTQDYVRPIAYSPDGTMLVSSSKDMTVQIWNSTGQSLKKTLRGHSGLITSVAFSPDGTKIVSGSRDRTVQLWDVSTGQCLGQPLKGHQDRVYSIAFSPDGTKIISSSHDRTIQVWNVSTGQRLGKPLKGHQAGIYSVAFSPDGEKVVSGSFDNTIRVWSIRNMSTIQDEQPLEAHASSVNSISGVFLTNSIITVSDSDADSSAIAGKQSSTHDWILNTESGWILTIPDNTPVAWVPSILWSGLHTPLTQLVIGISQTVLDFNGYIPWEEWET</sequence>
<evidence type="ECO:0000256" key="4">
    <source>
        <dbReference type="SAM" id="Coils"/>
    </source>
</evidence>
<evidence type="ECO:0000256" key="1">
    <source>
        <dbReference type="ARBA" id="ARBA00022574"/>
    </source>
</evidence>
<keyword evidence="2" id="KW-0677">Repeat</keyword>
<feature type="repeat" description="WD" evidence="3">
    <location>
        <begin position="604"/>
        <end position="645"/>
    </location>
</feature>
<dbReference type="PROSITE" id="PS00678">
    <property type="entry name" value="WD_REPEATS_1"/>
    <property type="match status" value="8"/>
</dbReference>
<dbReference type="InterPro" id="IPR056884">
    <property type="entry name" value="NPHP3-like_N"/>
</dbReference>
<keyword evidence="4" id="KW-0175">Coiled coil</keyword>
<dbReference type="PROSITE" id="PS50294">
    <property type="entry name" value="WD_REPEATS_REGION"/>
    <property type="match status" value="13"/>
</dbReference>
<dbReference type="InterPro" id="IPR020472">
    <property type="entry name" value="WD40_PAC1"/>
</dbReference>
<feature type="repeat" description="WD" evidence="3">
    <location>
        <begin position="518"/>
        <end position="559"/>
    </location>
</feature>
<keyword evidence="1 3" id="KW-0853">WD repeat</keyword>
<dbReference type="InterPro" id="IPR019775">
    <property type="entry name" value="WD40_repeat_CS"/>
</dbReference>
<dbReference type="HOGENOM" id="CLU_000288_6_3_1"/>
<dbReference type="SMART" id="SM00320">
    <property type="entry name" value="WD40"/>
    <property type="match status" value="13"/>
</dbReference>
<feature type="repeat" description="WD" evidence="3">
    <location>
        <begin position="863"/>
        <end position="904"/>
    </location>
</feature>
<dbReference type="InterPro" id="IPR001680">
    <property type="entry name" value="WD40_rpt"/>
</dbReference>
<reference evidence="6 7" key="1">
    <citation type="submission" date="2014-06" db="EMBL/GenBank/DDBJ databases">
        <title>Evolutionary Origins and Diversification of the Mycorrhizal Mutualists.</title>
        <authorList>
            <consortium name="DOE Joint Genome Institute"/>
            <consortium name="Mycorrhizal Genomics Consortium"/>
            <person name="Kohler A."/>
            <person name="Kuo A."/>
            <person name="Nagy L.G."/>
            <person name="Floudas D."/>
            <person name="Copeland A."/>
            <person name="Barry K.W."/>
            <person name="Cichocki N."/>
            <person name="Veneault-Fourrey C."/>
            <person name="LaButti K."/>
            <person name="Lindquist E.A."/>
            <person name="Lipzen A."/>
            <person name="Lundell T."/>
            <person name="Morin E."/>
            <person name="Murat C."/>
            <person name="Riley R."/>
            <person name="Ohm R."/>
            <person name="Sun H."/>
            <person name="Tunlid A."/>
            <person name="Henrissat B."/>
            <person name="Grigoriev I.V."/>
            <person name="Hibbett D.S."/>
            <person name="Martin F."/>
        </authorList>
    </citation>
    <scope>NUCLEOTIDE SEQUENCE [LARGE SCALE GENOMIC DNA]</scope>
    <source>
        <strain evidence="6 7">SS14</strain>
    </source>
</reference>
<feature type="repeat" description="WD" evidence="3">
    <location>
        <begin position="964"/>
        <end position="1005"/>
    </location>
</feature>
<feature type="non-terminal residue" evidence="6">
    <location>
        <position position="1"/>
    </location>
</feature>
<dbReference type="EMBL" id="KN837883">
    <property type="protein sequence ID" value="KIJ22911.1"/>
    <property type="molecule type" value="Genomic_DNA"/>
</dbReference>
<evidence type="ECO:0000256" key="3">
    <source>
        <dbReference type="PROSITE-ProRule" id="PRU00221"/>
    </source>
</evidence>
<evidence type="ECO:0000259" key="5">
    <source>
        <dbReference type="Pfam" id="PF24883"/>
    </source>
</evidence>
<evidence type="ECO:0000313" key="7">
    <source>
        <dbReference type="Proteomes" id="UP000054279"/>
    </source>
</evidence>
<dbReference type="SUPFAM" id="SSF82171">
    <property type="entry name" value="DPP6 N-terminal domain-like"/>
    <property type="match status" value="1"/>
</dbReference>
<dbReference type="Pfam" id="PF00400">
    <property type="entry name" value="WD40"/>
    <property type="match status" value="13"/>
</dbReference>
<feature type="repeat" description="WD" evidence="3">
    <location>
        <begin position="688"/>
        <end position="729"/>
    </location>
</feature>
<dbReference type="Pfam" id="PF24883">
    <property type="entry name" value="NPHP3_N"/>
    <property type="match status" value="1"/>
</dbReference>
<organism evidence="6 7">
    <name type="scientific">Sphaerobolus stellatus (strain SS14)</name>
    <dbReference type="NCBI Taxonomy" id="990650"/>
    <lineage>
        <taxon>Eukaryota</taxon>
        <taxon>Fungi</taxon>
        <taxon>Dikarya</taxon>
        <taxon>Basidiomycota</taxon>
        <taxon>Agaricomycotina</taxon>
        <taxon>Agaricomycetes</taxon>
        <taxon>Phallomycetidae</taxon>
        <taxon>Geastrales</taxon>
        <taxon>Sphaerobolaceae</taxon>
        <taxon>Sphaerobolus</taxon>
    </lineage>
</organism>
<feature type="coiled-coil region" evidence="4">
    <location>
        <begin position="24"/>
        <end position="54"/>
    </location>
</feature>
<protein>
    <submittedName>
        <fullName evidence="6">Unplaced genomic scaffold SPHSTscaffold_808, whole genome shotgun sequence</fullName>
    </submittedName>
</protein>
<feature type="domain" description="Nephrocystin 3-like N-terminal" evidence="5">
    <location>
        <begin position="1"/>
        <end position="125"/>
    </location>
</feature>
<feature type="repeat" description="WD" evidence="3">
    <location>
        <begin position="561"/>
        <end position="602"/>
    </location>
</feature>
<dbReference type="CDD" id="cd00200">
    <property type="entry name" value="WD40"/>
    <property type="match status" value="2"/>
</dbReference>
<feature type="repeat" description="WD" evidence="3">
    <location>
        <begin position="646"/>
        <end position="687"/>
    </location>
</feature>
<dbReference type="SUPFAM" id="SSF50978">
    <property type="entry name" value="WD40 repeat-like"/>
    <property type="match status" value="2"/>
</dbReference>
<feature type="repeat" description="WD" evidence="3">
    <location>
        <begin position="1092"/>
        <end position="1133"/>
    </location>
</feature>
<dbReference type="Gene3D" id="2.130.10.10">
    <property type="entry name" value="YVTN repeat-like/Quinoprotein amine dehydrogenase"/>
    <property type="match status" value="7"/>
</dbReference>
<proteinExistence type="predicted"/>
<dbReference type="InterPro" id="IPR036322">
    <property type="entry name" value="WD40_repeat_dom_sf"/>
</dbReference>
<name>A0A0C9UBU6_SPHS4</name>
<feature type="repeat" description="WD" evidence="3">
    <location>
        <begin position="731"/>
        <end position="772"/>
    </location>
</feature>
<dbReference type="OrthoDB" id="538223at2759"/>
<keyword evidence="7" id="KW-1185">Reference proteome</keyword>
<feature type="repeat" description="WD" evidence="3">
    <location>
        <begin position="820"/>
        <end position="861"/>
    </location>
</feature>
<dbReference type="InterPro" id="IPR015943">
    <property type="entry name" value="WD40/YVTN_repeat-like_dom_sf"/>
</dbReference>
<dbReference type="PRINTS" id="PR00320">
    <property type="entry name" value="GPROTEINBRPT"/>
</dbReference>
<accession>A0A0C9UBU6</accession>
<gene>
    <name evidence="6" type="ORF">M422DRAFT_196540</name>
</gene>